<keyword evidence="7" id="KW-0223">Dioxygenase</keyword>
<evidence type="ECO:0000313" key="7">
    <source>
        <dbReference type="EMBL" id="SEF84874.1"/>
    </source>
</evidence>
<dbReference type="PIRSF" id="PIRSF006157">
    <property type="entry name" value="Doxgns_DODA"/>
    <property type="match status" value="1"/>
</dbReference>
<evidence type="ECO:0000313" key="8">
    <source>
        <dbReference type="Proteomes" id="UP000236751"/>
    </source>
</evidence>
<sequence length="259" mass="28638">MPAMPAVFVGHGNPMNALSCNAYTEAWSAIGKSLPAKPKAILCISAHWYIPKTAVTAQENPPTIHDFGGFPQELYRVQYPAPGSLELAAEVADLLLPHAVMDTTWGLDHGTWSVLVHMFPDADIPVIQLSIDETKEAAWHYETARNLAPLRDRGVLILGSGNIVHNLHTYSWGKHDADPYDWALRFEKMVRTALRSDNVESLIAYEKLGKDALLSVPTPDHYLPFLYILAQRQHNEEIGFPVEGFDDGSISMTAVQIGV</sequence>
<dbReference type="SUPFAM" id="SSF53213">
    <property type="entry name" value="LigB-like"/>
    <property type="match status" value="1"/>
</dbReference>
<comment type="cofactor">
    <cofactor evidence="1">
        <name>Zn(2+)</name>
        <dbReference type="ChEBI" id="CHEBI:29105"/>
    </cofactor>
</comment>
<keyword evidence="5" id="KW-0560">Oxidoreductase</keyword>
<accession>A0A1H5VCE3</accession>
<keyword evidence="4" id="KW-0862">Zinc</keyword>
<dbReference type="GO" id="GO:0016702">
    <property type="term" value="F:oxidoreductase activity, acting on single donors with incorporation of molecular oxygen, incorporation of two atoms of oxygen"/>
    <property type="evidence" value="ECO:0007669"/>
    <property type="project" value="UniProtKB-ARBA"/>
</dbReference>
<dbReference type="GO" id="GO:0008198">
    <property type="term" value="F:ferrous iron binding"/>
    <property type="evidence" value="ECO:0007669"/>
    <property type="project" value="InterPro"/>
</dbReference>
<dbReference type="InterPro" id="IPR014436">
    <property type="entry name" value="Extradiol_dOase_DODA"/>
</dbReference>
<dbReference type="NCBIfam" id="NF007914">
    <property type="entry name" value="PRK10628.1"/>
    <property type="match status" value="1"/>
</dbReference>
<evidence type="ECO:0000256" key="4">
    <source>
        <dbReference type="ARBA" id="ARBA00022833"/>
    </source>
</evidence>
<evidence type="ECO:0000256" key="5">
    <source>
        <dbReference type="ARBA" id="ARBA00023002"/>
    </source>
</evidence>
<dbReference type="GO" id="GO:0008270">
    <property type="term" value="F:zinc ion binding"/>
    <property type="evidence" value="ECO:0007669"/>
    <property type="project" value="InterPro"/>
</dbReference>
<evidence type="ECO:0000256" key="1">
    <source>
        <dbReference type="ARBA" id="ARBA00001947"/>
    </source>
</evidence>
<organism evidence="7 8">
    <name type="scientific">Nitrosospira multiformis (strain ATCC 25196 / NCIMB 11849 / C 71)</name>
    <dbReference type="NCBI Taxonomy" id="323848"/>
    <lineage>
        <taxon>Bacteria</taxon>
        <taxon>Pseudomonadati</taxon>
        <taxon>Pseudomonadota</taxon>
        <taxon>Betaproteobacteria</taxon>
        <taxon>Nitrosomonadales</taxon>
        <taxon>Nitrosomonadaceae</taxon>
        <taxon>Nitrosospira</taxon>
    </lineage>
</organism>
<dbReference type="InterPro" id="IPR004183">
    <property type="entry name" value="Xdiol_dOase_suB"/>
</dbReference>
<name>A0A1H5VCE3_NITMU</name>
<feature type="domain" description="Extradiol ring-cleavage dioxygenase class III enzyme subunit B" evidence="6">
    <location>
        <begin position="34"/>
        <end position="208"/>
    </location>
</feature>
<evidence type="ECO:0000259" key="6">
    <source>
        <dbReference type="Pfam" id="PF02900"/>
    </source>
</evidence>
<dbReference type="PANTHER" id="PTHR30096">
    <property type="entry name" value="4,5-DOPA DIOXYGENASE EXTRADIOL-LIKE PROTEIN"/>
    <property type="match status" value="1"/>
</dbReference>
<comment type="similarity">
    <text evidence="2">Belongs to the DODA-type extradiol aromatic ring-opening dioxygenase family.</text>
</comment>
<dbReference type="Gene3D" id="3.40.830.10">
    <property type="entry name" value="LigB-like"/>
    <property type="match status" value="1"/>
</dbReference>
<dbReference type="PANTHER" id="PTHR30096:SF0">
    <property type="entry name" value="4,5-DOPA DIOXYGENASE EXTRADIOL-LIKE PROTEIN"/>
    <property type="match status" value="1"/>
</dbReference>
<proteinExistence type="inferred from homology"/>
<reference evidence="7 8" key="1">
    <citation type="submission" date="2016-10" db="EMBL/GenBank/DDBJ databases">
        <authorList>
            <person name="de Groot N.N."/>
        </authorList>
    </citation>
    <scope>NUCLEOTIDE SEQUENCE [LARGE SCALE GENOMIC DNA]</scope>
    <source>
        <strain evidence="7 8">Nl13</strain>
    </source>
</reference>
<dbReference type="Pfam" id="PF02900">
    <property type="entry name" value="LigB"/>
    <property type="match status" value="1"/>
</dbReference>
<keyword evidence="3" id="KW-0479">Metal-binding</keyword>
<dbReference type="CDD" id="cd07363">
    <property type="entry name" value="45_DOPA_Dioxygenase"/>
    <property type="match status" value="1"/>
</dbReference>
<evidence type="ECO:0000256" key="2">
    <source>
        <dbReference type="ARBA" id="ARBA00007581"/>
    </source>
</evidence>
<dbReference type="Proteomes" id="UP000236751">
    <property type="component" value="Unassembled WGS sequence"/>
</dbReference>
<dbReference type="RefSeq" id="WP_176980982.1">
    <property type="nucleotide sequence ID" value="NZ_FNVK01000011.1"/>
</dbReference>
<protein>
    <submittedName>
        <fullName evidence="7">4,5-DOPA dioxygenase extradiol</fullName>
    </submittedName>
</protein>
<dbReference type="EMBL" id="FNVK01000011">
    <property type="protein sequence ID" value="SEF84874.1"/>
    <property type="molecule type" value="Genomic_DNA"/>
</dbReference>
<gene>
    <name evidence="7" type="ORF">SAMN05216403_11173</name>
</gene>
<evidence type="ECO:0000256" key="3">
    <source>
        <dbReference type="ARBA" id="ARBA00022723"/>
    </source>
</evidence>
<dbReference type="AlphaFoldDB" id="A0A1H5VCE3"/>